<dbReference type="CDD" id="cd19908">
    <property type="entry name" value="DSRM_AtDRB-like_rpt2"/>
    <property type="match status" value="1"/>
</dbReference>
<comment type="caution">
    <text evidence="6">The sequence shown here is derived from an EMBL/GenBank/DDBJ whole genome shotgun (WGS) entry which is preliminary data.</text>
</comment>
<dbReference type="EMBL" id="JAAARO010000014">
    <property type="protein sequence ID" value="KAF5736944.1"/>
    <property type="molecule type" value="Genomic_DNA"/>
</dbReference>
<evidence type="ECO:0000256" key="1">
    <source>
        <dbReference type="ARBA" id="ARBA00022737"/>
    </source>
</evidence>
<dbReference type="CDD" id="cd19907">
    <property type="entry name" value="DSRM_AtDRB-like_rpt1"/>
    <property type="match status" value="1"/>
</dbReference>
<gene>
    <name evidence="6" type="ORF">HS088_TW14G01099</name>
</gene>
<dbReference type="InParanoid" id="A0A7J7CSC4"/>
<dbReference type="PROSITE" id="PS50137">
    <property type="entry name" value="DS_RBD"/>
    <property type="match status" value="2"/>
</dbReference>
<dbReference type="SUPFAM" id="SSF54768">
    <property type="entry name" value="dsRNA-binding domain-like"/>
    <property type="match status" value="2"/>
</dbReference>
<evidence type="ECO:0000313" key="6">
    <source>
        <dbReference type="EMBL" id="KAF5736944.1"/>
    </source>
</evidence>
<sequence>MYKNQLQELAQRSCFNLPSYASIREGPDHAPRFKSTVNFNGEFFESPNFCTTLRQAEHTAAEVALNVLSKKGPSKVLAARVLDETGVYKNLLQETAHRAGLKLPVYTTVRSGPGHVPVYSCTVELAGMNFTGEPAKTKKQAQKNAAMSAWSALKILSKSSFSSSSSPTPTEYAGNDEQEQVIVARYLGTLQPQDANNLGQRDRQLQCRPGPAVPYRGGRSFHSSEPQKWAYSRFWPEVPMLHISPQDMASWQLSHQLALSSAPSISSRPQIFPFCQSIPQPDYRPYLFAQEQEPVPNVPGIGSPLYFSNYAMPVPVRNDSGVTIGETEEKPQVEKELLNGEGDSDCGKSNLPSNVCMPSLIEVKGERKNVSSAPNTRILVHPESNEIEQGHRIPLKPMEAKFRPRGQNADVAKFRSTNPHILNYLQSKSMPQGIHKTGSPGAIRSSVPNSFAPPVMVRAASASPSGSLRPESSISPTPAPPTRIVSSKCSTRPWLQETKGMRGMAVAHTMAPAVHIRSVVPVCSAPPAKRSARPSQEVPYPDVERMRSEKQREDI</sequence>
<organism evidence="6 7">
    <name type="scientific">Tripterygium wilfordii</name>
    <name type="common">Thunder God vine</name>
    <dbReference type="NCBI Taxonomy" id="458696"/>
    <lineage>
        <taxon>Eukaryota</taxon>
        <taxon>Viridiplantae</taxon>
        <taxon>Streptophyta</taxon>
        <taxon>Embryophyta</taxon>
        <taxon>Tracheophyta</taxon>
        <taxon>Spermatophyta</taxon>
        <taxon>Magnoliopsida</taxon>
        <taxon>eudicotyledons</taxon>
        <taxon>Gunneridae</taxon>
        <taxon>Pentapetalae</taxon>
        <taxon>rosids</taxon>
        <taxon>fabids</taxon>
        <taxon>Celastrales</taxon>
        <taxon>Celastraceae</taxon>
        <taxon>Tripterygium</taxon>
    </lineage>
</organism>
<dbReference type="InterPro" id="IPR014720">
    <property type="entry name" value="dsRBD_dom"/>
</dbReference>
<feature type="compositionally biased region" description="Polar residues" evidence="4">
    <location>
        <begin position="462"/>
        <end position="476"/>
    </location>
</feature>
<evidence type="ECO:0000256" key="3">
    <source>
        <dbReference type="PROSITE-ProRule" id="PRU00266"/>
    </source>
</evidence>
<dbReference type="PANTHER" id="PTHR46031:SF26">
    <property type="entry name" value="DOUBLE-STRANDED RNA-BINDING PROTEIN 2"/>
    <property type="match status" value="1"/>
</dbReference>
<dbReference type="FunFam" id="3.30.160.20:FF:000036">
    <property type="entry name" value="Double-stranded RNA-binding protein 2"/>
    <property type="match status" value="2"/>
</dbReference>
<dbReference type="PANTHER" id="PTHR46031">
    <property type="match status" value="1"/>
</dbReference>
<keyword evidence="7" id="KW-1185">Reference proteome</keyword>
<dbReference type="InterPro" id="IPR044451">
    <property type="entry name" value="AtDRB-like_DSRM_2"/>
</dbReference>
<keyword evidence="1" id="KW-0677">Repeat</keyword>
<accession>A0A7J7CSC4</accession>
<dbReference type="GO" id="GO:0003725">
    <property type="term" value="F:double-stranded RNA binding"/>
    <property type="evidence" value="ECO:0007669"/>
    <property type="project" value="InterPro"/>
</dbReference>
<dbReference type="OrthoDB" id="5988181at2759"/>
<dbReference type="AlphaFoldDB" id="A0A7J7CSC4"/>
<evidence type="ECO:0000313" key="7">
    <source>
        <dbReference type="Proteomes" id="UP000593562"/>
    </source>
</evidence>
<feature type="region of interest" description="Disordered" evidence="4">
    <location>
        <begin position="524"/>
        <end position="555"/>
    </location>
</feature>
<evidence type="ECO:0000256" key="2">
    <source>
        <dbReference type="ARBA" id="ARBA00022884"/>
    </source>
</evidence>
<name>A0A7J7CSC4_TRIWF</name>
<feature type="region of interest" description="Disordered" evidence="4">
    <location>
        <begin position="461"/>
        <end position="490"/>
    </location>
</feature>
<feature type="domain" description="DRBM" evidence="5">
    <location>
        <begin position="87"/>
        <end position="155"/>
    </location>
</feature>
<reference evidence="6 7" key="1">
    <citation type="journal article" date="2020" name="Nat. Commun.">
        <title>Genome of Tripterygium wilfordii and identification of cytochrome P450 involved in triptolide biosynthesis.</title>
        <authorList>
            <person name="Tu L."/>
            <person name="Su P."/>
            <person name="Zhang Z."/>
            <person name="Gao L."/>
            <person name="Wang J."/>
            <person name="Hu T."/>
            <person name="Zhou J."/>
            <person name="Zhang Y."/>
            <person name="Zhao Y."/>
            <person name="Liu Y."/>
            <person name="Song Y."/>
            <person name="Tong Y."/>
            <person name="Lu Y."/>
            <person name="Yang J."/>
            <person name="Xu C."/>
            <person name="Jia M."/>
            <person name="Peters R.J."/>
            <person name="Huang L."/>
            <person name="Gao W."/>
        </authorList>
    </citation>
    <scope>NUCLEOTIDE SEQUENCE [LARGE SCALE GENOMIC DNA]</scope>
    <source>
        <strain evidence="7">cv. XIE 37</strain>
        <tissue evidence="6">Leaf</tissue>
    </source>
</reference>
<dbReference type="Pfam" id="PF00035">
    <property type="entry name" value="dsrm"/>
    <property type="match status" value="2"/>
</dbReference>
<dbReference type="Gene3D" id="3.30.160.20">
    <property type="match status" value="2"/>
</dbReference>
<keyword evidence="2 3" id="KW-0694">RNA-binding</keyword>
<protein>
    <recommendedName>
        <fullName evidence="5">DRBM domain-containing protein</fullName>
    </recommendedName>
</protein>
<proteinExistence type="predicted"/>
<evidence type="ECO:0000256" key="4">
    <source>
        <dbReference type="SAM" id="MobiDB-lite"/>
    </source>
</evidence>
<dbReference type="Proteomes" id="UP000593562">
    <property type="component" value="Unassembled WGS sequence"/>
</dbReference>
<dbReference type="SMART" id="SM00358">
    <property type="entry name" value="DSRM"/>
    <property type="match status" value="2"/>
</dbReference>
<evidence type="ECO:0000259" key="5">
    <source>
        <dbReference type="PROSITE" id="PS50137"/>
    </source>
</evidence>
<dbReference type="InterPro" id="IPR044450">
    <property type="entry name" value="AtDRB-like_DSRM_1"/>
</dbReference>
<feature type="compositionally biased region" description="Basic and acidic residues" evidence="4">
    <location>
        <begin position="542"/>
        <end position="555"/>
    </location>
</feature>
<feature type="domain" description="DRBM" evidence="5">
    <location>
        <begin position="1"/>
        <end position="70"/>
    </location>
</feature>